<feature type="region of interest" description="Disordered" evidence="1">
    <location>
        <begin position="403"/>
        <end position="422"/>
    </location>
</feature>
<evidence type="ECO:0000313" key="3">
    <source>
        <dbReference type="EMBL" id="SAL96599.1"/>
    </source>
</evidence>
<reference evidence="3" key="1">
    <citation type="submission" date="2016-04" db="EMBL/GenBank/DDBJ databases">
        <authorList>
            <person name="Evans L.H."/>
            <person name="Alamgir A."/>
            <person name="Owens N."/>
            <person name="Weber N.D."/>
            <person name="Virtaneva K."/>
            <person name="Barbian K."/>
            <person name="Babar A."/>
            <person name="Rosenke K."/>
        </authorList>
    </citation>
    <scope>NUCLEOTIDE SEQUENCE [LARGE SCALE GENOMIC DNA]</scope>
    <source>
        <strain evidence="3">CBS 101.48</strain>
    </source>
</reference>
<keyword evidence="4" id="KW-1185">Reference proteome</keyword>
<evidence type="ECO:0000256" key="1">
    <source>
        <dbReference type="SAM" id="MobiDB-lite"/>
    </source>
</evidence>
<dbReference type="Proteomes" id="UP000078561">
    <property type="component" value="Unassembled WGS sequence"/>
</dbReference>
<gene>
    <name evidence="3" type="primary">ABSGL_02015.1 scaffold 2596</name>
</gene>
<name>A0A168LE16_ABSGL</name>
<dbReference type="OMA" id="FTIARCV"/>
<keyword evidence="2" id="KW-0472">Membrane</keyword>
<dbReference type="OrthoDB" id="2339353at2759"/>
<evidence type="ECO:0000256" key="2">
    <source>
        <dbReference type="SAM" id="Phobius"/>
    </source>
</evidence>
<keyword evidence="2" id="KW-0812">Transmembrane</keyword>
<evidence type="ECO:0000313" key="4">
    <source>
        <dbReference type="Proteomes" id="UP000078561"/>
    </source>
</evidence>
<dbReference type="EMBL" id="LT551165">
    <property type="protein sequence ID" value="SAL96599.1"/>
    <property type="molecule type" value="Genomic_DNA"/>
</dbReference>
<evidence type="ECO:0008006" key="5">
    <source>
        <dbReference type="Google" id="ProtNLM"/>
    </source>
</evidence>
<feature type="transmembrane region" description="Helical" evidence="2">
    <location>
        <begin position="20"/>
        <end position="38"/>
    </location>
</feature>
<proteinExistence type="predicted"/>
<accession>A0A168LE16</accession>
<protein>
    <recommendedName>
        <fullName evidence="5">Transmembrane protein</fullName>
    </recommendedName>
</protein>
<dbReference type="AlphaFoldDB" id="A0A168LE16"/>
<keyword evidence="2" id="KW-1133">Transmembrane helix</keyword>
<dbReference type="InParanoid" id="A0A168LE16"/>
<feature type="transmembrane region" description="Helical" evidence="2">
    <location>
        <begin position="283"/>
        <end position="304"/>
    </location>
</feature>
<organism evidence="3">
    <name type="scientific">Absidia glauca</name>
    <name type="common">Pin mould</name>
    <dbReference type="NCBI Taxonomy" id="4829"/>
    <lineage>
        <taxon>Eukaryota</taxon>
        <taxon>Fungi</taxon>
        <taxon>Fungi incertae sedis</taxon>
        <taxon>Mucoromycota</taxon>
        <taxon>Mucoromycotina</taxon>
        <taxon>Mucoromycetes</taxon>
        <taxon>Mucorales</taxon>
        <taxon>Cunninghamellaceae</taxon>
        <taxon>Absidia</taxon>
    </lineage>
</organism>
<sequence length="422" mass="47502">MHFVLEALHKRPLESKSLAISRGATAILMACCFLAYIYSDRTLLLLSTYDIPSSGYVAPDIEMCVTGSDFSITACVLQDMDYNEHVIPGCTGFLNTGAQSTNSQYCYAFQGNDSKVMFGTGVSTGTESPSLVRRVDVYWAIHNLTGVAAQSLSEPNVAITTFSQEFSPWRITPDDMKALLPEQVNTWNSLQLQKHISTSPVNQSTMIYFEPSRYRALKRNALSVIGLNSTYYDIDSIITNQFAWNLNHLFPKYETYGNYQGQFGVALKTSNFQIQTEQRQHTLLSALALSGGAYGALTALYILLFGTPRLTPFGVSHNLSMWFYRGHTKLARNKKQDDSQDKPSGTVEEIHLVPSKHPLLESRVEELEMILREYFLNVEYLDALRLRREELLPVYQPPVAARDADVEPPRKSITGNDWRRST</sequence>